<name>A0AAU8G7R2_9MICO</name>
<dbReference type="InterPro" id="IPR016181">
    <property type="entry name" value="Acyl_CoA_acyltransferase"/>
</dbReference>
<dbReference type="InterPro" id="IPR019432">
    <property type="entry name" value="Acyltransferase_MbtK/IucB-like"/>
</dbReference>
<comment type="pathway">
    <text evidence="2">Siderophore biosynthesis; mycobactin biosynthesis.</text>
</comment>
<dbReference type="InterPro" id="IPR007310">
    <property type="entry name" value="Aerobactin_biosyn_IucA/IucC_N"/>
</dbReference>
<evidence type="ECO:0000256" key="3">
    <source>
        <dbReference type="ARBA" id="ARBA00007832"/>
    </source>
</evidence>
<sequence>MSAPAVTTATSAVPSSDLASPDVAASVARVGAAFAVRVRLGSGHADVSFGAVDPARDAALVHGWLAHPRSVFWQLGHLDVDGARAYLEDVAADPHQDAWLGRVDGAPAFLVETYDPARVTLADAPAAVALLEPGDVGMHLLVAPPAGPARSGFTSAVMGAVVRFCLDPAGRGARRVVVEPDVRNAAIAAKNAAAGFRVLRELELPGKTAHLAVATRADLDASPLGDGVDLAPHLRPDLADRAHRHLVAKAIAELTHERLLAPRAVVRPDAANGPGEYVLPVAEGSVEYRFVARRYALEHWVLDEASIRRTARAGHGAANRTAEAGDPAGAGGTGARRELPVDALDLVVQLQPDLRIPDDLLATYLEEVSSTLASATAKLERYERTGGPSATDLLGASFQQVEAAMTEGHPGFVANNGRIGFGLAEYRAYAPENGGRVRLVWLAARREHTHLALGAGLDEASHYAGELSDDERAAFADRLAARGLEPADYLYLPVHPWQWEHRVPITFAADVARGDLVPVGQGADEYQPQQSIRTLFNLTRPGRHYVKVALAIQNMGFLRGLSPAYMRDTPAINDWVADLVAADPELGGRGFTVLRELASIGYTGDVYHRTATPSAHRKMLAALWRESPVPRTAPGERLATMAALLHRDPDGAAHATALVRASGLDPADWVRAYLDAYLRPLAHALLAHDLAFMPHGENLILVLRDHVVVRAVMKDLGEEIAVLGDAPLPPDVERVRAVVDDEEKALAIFTDVFDGVLRHLAAILAGDGVLPEDRFWRLVAECLDAHRADHPDLRSGVDLRAPRFAHSCLNRLQLRNTLQMVDLADQSASLLYAGTLANPAARDA</sequence>
<evidence type="ECO:0000313" key="8">
    <source>
        <dbReference type="EMBL" id="XCH31752.1"/>
    </source>
</evidence>
<dbReference type="Gene3D" id="3.30.310.280">
    <property type="match status" value="1"/>
</dbReference>
<dbReference type="AlphaFoldDB" id="A0AAU8G7R2"/>
<dbReference type="Pfam" id="PF04183">
    <property type="entry name" value="IucA_IucC"/>
    <property type="match status" value="1"/>
</dbReference>
<gene>
    <name evidence="8" type="ORF">ABRQ22_08760</name>
</gene>
<dbReference type="SUPFAM" id="SSF55729">
    <property type="entry name" value="Acyl-CoA N-acyltransferases (Nat)"/>
    <property type="match status" value="1"/>
</dbReference>
<dbReference type="InterPro" id="IPR022770">
    <property type="entry name" value="IucA/IucC-like_C"/>
</dbReference>
<dbReference type="Gene3D" id="3.40.630.30">
    <property type="match status" value="1"/>
</dbReference>
<dbReference type="Pfam" id="PF13523">
    <property type="entry name" value="Acetyltransf_8"/>
    <property type="match status" value="1"/>
</dbReference>
<evidence type="ECO:0000256" key="2">
    <source>
        <dbReference type="ARBA" id="ARBA00005102"/>
    </source>
</evidence>
<dbReference type="Gene3D" id="6.10.250.3370">
    <property type="match status" value="1"/>
</dbReference>
<keyword evidence="8" id="KW-0808">Transferase</keyword>
<evidence type="ECO:0000256" key="1">
    <source>
        <dbReference type="ARBA" id="ARBA00003818"/>
    </source>
</evidence>
<protein>
    <recommendedName>
        <fullName evidence="4">Lysine N-acyltransferase MbtK</fullName>
    </recommendedName>
    <alternativeName>
        <fullName evidence="5">Mycobactin synthase protein K</fullName>
    </alternativeName>
</protein>
<organism evidence="8">
    <name type="scientific">Cellulosimicrobium sp. ES-005</name>
    <dbReference type="NCBI Taxonomy" id="3163031"/>
    <lineage>
        <taxon>Bacteria</taxon>
        <taxon>Bacillati</taxon>
        <taxon>Actinomycetota</taxon>
        <taxon>Actinomycetes</taxon>
        <taxon>Micrococcales</taxon>
        <taxon>Promicromonosporaceae</taxon>
        <taxon>Cellulosimicrobium</taxon>
    </lineage>
</organism>
<dbReference type="GO" id="GO:0016746">
    <property type="term" value="F:acyltransferase activity"/>
    <property type="evidence" value="ECO:0007669"/>
    <property type="project" value="UniProtKB-KW"/>
</dbReference>
<dbReference type="EMBL" id="CP159290">
    <property type="protein sequence ID" value="XCH31752.1"/>
    <property type="molecule type" value="Genomic_DNA"/>
</dbReference>
<evidence type="ECO:0000256" key="5">
    <source>
        <dbReference type="ARBA" id="ARBA00031122"/>
    </source>
</evidence>
<evidence type="ECO:0000256" key="4">
    <source>
        <dbReference type="ARBA" id="ARBA00020586"/>
    </source>
</evidence>
<dbReference type="Pfam" id="PF06276">
    <property type="entry name" value="FhuF"/>
    <property type="match status" value="1"/>
</dbReference>
<reference evidence="8" key="1">
    <citation type="submission" date="2024-06" db="EMBL/GenBank/DDBJ databases">
        <title>Complete genome sequence of the cellulolytic actinobacterium, Cellulosimicrobium ES-005.</title>
        <authorList>
            <person name="Matthews C.T."/>
            <person name="Underwood K.D."/>
            <person name="Ghanchi K.M."/>
            <person name="Fields S.D."/>
            <person name="Gardner S.G."/>
        </authorList>
    </citation>
    <scope>NUCLEOTIDE SEQUENCE</scope>
    <source>
        <strain evidence="8">ES-005</strain>
    </source>
</reference>
<dbReference type="InterPro" id="IPR037455">
    <property type="entry name" value="LucA/IucC-like"/>
</dbReference>
<dbReference type="RefSeq" id="WP_353709253.1">
    <property type="nucleotide sequence ID" value="NZ_CP159290.1"/>
</dbReference>
<dbReference type="PANTHER" id="PTHR34384:SF6">
    <property type="entry name" value="STAPHYLOFERRIN B SYNTHASE"/>
    <property type="match status" value="1"/>
</dbReference>
<dbReference type="SMART" id="SM01006">
    <property type="entry name" value="AlcB"/>
    <property type="match status" value="1"/>
</dbReference>
<evidence type="ECO:0000256" key="6">
    <source>
        <dbReference type="SAM" id="MobiDB-lite"/>
    </source>
</evidence>
<dbReference type="GO" id="GO:0016881">
    <property type="term" value="F:acid-amino acid ligase activity"/>
    <property type="evidence" value="ECO:0007669"/>
    <property type="project" value="UniProtKB-ARBA"/>
</dbReference>
<dbReference type="Gene3D" id="1.10.510.40">
    <property type="match status" value="1"/>
</dbReference>
<feature type="region of interest" description="Disordered" evidence="6">
    <location>
        <begin position="313"/>
        <end position="335"/>
    </location>
</feature>
<comment type="similarity">
    <text evidence="3">Belongs to the IucA/IucC family.</text>
</comment>
<dbReference type="GO" id="GO:0019290">
    <property type="term" value="P:siderophore biosynthetic process"/>
    <property type="evidence" value="ECO:0007669"/>
    <property type="project" value="InterPro"/>
</dbReference>
<feature type="domain" description="Acyltransferase MbtK/IucB-like conserved" evidence="7">
    <location>
        <begin position="50"/>
        <end position="97"/>
    </location>
</feature>
<dbReference type="PANTHER" id="PTHR34384">
    <property type="entry name" value="L-2,3-DIAMINOPROPANOATE--CITRATE LIGASE"/>
    <property type="match status" value="1"/>
</dbReference>
<proteinExistence type="inferred from homology"/>
<keyword evidence="8" id="KW-0012">Acyltransferase</keyword>
<comment type="function">
    <text evidence="1">Acyltransferase required for the direct transfer of medium- to long-chain fatty acyl moieties from a carrier protein (MbtL) on to the epsilon-amino group of lysine residue in the mycobactin core.</text>
</comment>
<accession>A0AAU8G7R2</accession>
<evidence type="ECO:0000259" key="7">
    <source>
        <dbReference type="SMART" id="SM01006"/>
    </source>
</evidence>